<reference evidence="2 3" key="1">
    <citation type="submission" date="2023-10" db="EMBL/GenBank/DDBJ databases">
        <title>Draft genome sequence of Xylaria bambusicola isolate GMP-LS, the root and basal stem rot pathogen of sugarcane in Indonesia.</title>
        <authorList>
            <person name="Selvaraj P."/>
            <person name="Muralishankar V."/>
            <person name="Muruganantham S."/>
            <person name="Sp S."/>
            <person name="Haryani S."/>
            <person name="Lau K.J.X."/>
            <person name="Naqvi N.I."/>
        </authorList>
    </citation>
    <scope>NUCLEOTIDE SEQUENCE [LARGE SCALE GENOMIC DNA]</scope>
    <source>
        <strain evidence="2">GMP-LS</strain>
    </source>
</reference>
<organism evidence="2 3">
    <name type="scientific">Xylaria bambusicola</name>
    <dbReference type="NCBI Taxonomy" id="326684"/>
    <lineage>
        <taxon>Eukaryota</taxon>
        <taxon>Fungi</taxon>
        <taxon>Dikarya</taxon>
        <taxon>Ascomycota</taxon>
        <taxon>Pezizomycotina</taxon>
        <taxon>Sordariomycetes</taxon>
        <taxon>Xylariomycetidae</taxon>
        <taxon>Xylariales</taxon>
        <taxon>Xylariaceae</taxon>
        <taxon>Xylaria</taxon>
    </lineage>
</organism>
<accession>A0AAN7UY89</accession>
<feature type="chain" id="PRO_5042895664" evidence="1">
    <location>
        <begin position="18"/>
        <end position="65"/>
    </location>
</feature>
<proteinExistence type="predicted"/>
<name>A0AAN7UY89_9PEZI</name>
<feature type="signal peptide" evidence="1">
    <location>
        <begin position="1"/>
        <end position="17"/>
    </location>
</feature>
<evidence type="ECO:0000313" key="3">
    <source>
        <dbReference type="Proteomes" id="UP001305414"/>
    </source>
</evidence>
<gene>
    <name evidence="2" type="ORF">RRF57_008578</name>
</gene>
<dbReference type="EMBL" id="JAWHQM010000027">
    <property type="protein sequence ID" value="KAK5632864.1"/>
    <property type="molecule type" value="Genomic_DNA"/>
</dbReference>
<sequence length="65" mass="7091">MIFTGLILCFALRTAFGNTSGVKRCGDADDDVGSEQLTAEVGLKPDTILDFSLANFIHYGVHLEW</sequence>
<evidence type="ECO:0000256" key="1">
    <source>
        <dbReference type="SAM" id="SignalP"/>
    </source>
</evidence>
<keyword evidence="3" id="KW-1185">Reference proteome</keyword>
<evidence type="ECO:0000313" key="2">
    <source>
        <dbReference type="EMBL" id="KAK5632864.1"/>
    </source>
</evidence>
<comment type="caution">
    <text evidence="2">The sequence shown here is derived from an EMBL/GenBank/DDBJ whole genome shotgun (WGS) entry which is preliminary data.</text>
</comment>
<dbReference type="AlphaFoldDB" id="A0AAN7UY89"/>
<protein>
    <submittedName>
        <fullName evidence="2">Uncharacterized protein</fullName>
    </submittedName>
</protein>
<dbReference type="Proteomes" id="UP001305414">
    <property type="component" value="Unassembled WGS sequence"/>
</dbReference>
<keyword evidence="1" id="KW-0732">Signal</keyword>